<organism evidence="1 2">
    <name type="scientific">Saccharomonospora cyanea NA-134</name>
    <dbReference type="NCBI Taxonomy" id="882082"/>
    <lineage>
        <taxon>Bacteria</taxon>
        <taxon>Bacillati</taxon>
        <taxon>Actinomycetota</taxon>
        <taxon>Actinomycetes</taxon>
        <taxon>Pseudonocardiales</taxon>
        <taxon>Pseudonocardiaceae</taxon>
        <taxon>Saccharomonospora</taxon>
    </lineage>
</organism>
<dbReference type="HOGENOM" id="CLU_1546704_0_0_11"/>
<evidence type="ECO:0000313" key="2">
    <source>
        <dbReference type="Proteomes" id="UP000002791"/>
    </source>
</evidence>
<proteinExistence type="predicted"/>
<dbReference type="EMBL" id="CM001440">
    <property type="protein sequence ID" value="EHR60122.1"/>
    <property type="molecule type" value="Genomic_DNA"/>
</dbReference>
<evidence type="ECO:0000313" key="1">
    <source>
        <dbReference type="EMBL" id="EHR60122.1"/>
    </source>
</evidence>
<dbReference type="eggNOG" id="ENOG5033XT6">
    <property type="taxonomic scope" value="Bacteria"/>
</dbReference>
<dbReference type="STRING" id="882082.SaccyDRAFT_1212"/>
<dbReference type="Proteomes" id="UP000002791">
    <property type="component" value="Chromosome"/>
</dbReference>
<name>H5XQR2_9PSEU</name>
<dbReference type="AlphaFoldDB" id="H5XQR2"/>
<keyword evidence="2" id="KW-1185">Reference proteome</keyword>
<reference evidence="1 2" key="1">
    <citation type="submission" date="2011-11" db="EMBL/GenBank/DDBJ databases">
        <title>The Noncontiguous Finished sequence of Saccharomonospora cyanea NA-134.</title>
        <authorList>
            <consortium name="US DOE Joint Genome Institute"/>
            <person name="Lucas S."/>
            <person name="Han J."/>
            <person name="Lapidus A."/>
            <person name="Cheng J.-F."/>
            <person name="Goodwin L."/>
            <person name="Pitluck S."/>
            <person name="Peters L."/>
            <person name="Ovchinnikova G."/>
            <person name="Lu M."/>
            <person name="Detter J.C."/>
            <person name="Han C."/>
            <person name="Tapia R."/>
            <person name="Land M."/>
            <person name="Hauser L."/>
            <person name="Kyrpides N."/>
            <person name="Ivanova N."/>
            <person name="Pagani I."/>
            <person name="Brambilla E.-M."/>
            <person name="Klenk H.-P."/>
            <person name="Woyke T."/>
        </authorList>
    </citation>
    <scope>NUCLEOTIDE SEQUENCE [LARGE SCALE GENOMIC DNA]</scope>
    <source>
        <strain evidence="1 2">NA-134</strain>
    </source>
</reference>
<gene>
    <name evidence="1" type="ORF">SaccyDRAFT_1212</name>
</gene>
<dbReference type="OrthoDB" id="3773711at2"/>
<accession>H5XQR2</accession>
<sequence length="182" mass="20145">MSWSDFHHRRDIMDRALAEATRDEGARIPFDRIDGAREVFGTEEELLLALHHRWLQILTGHLRAEVAGPEDAEAVPGGESDEHSDHVDAVSRAWRRAVGRHPALHAVLNANVERFPAVRRAHEAELRLLAVTSGLAGPHEPEDEVTDVGAALVALLRHRQATTATRGVNTVGRWLRRLAPSA</sequence>
<protein>
    <submittedName>
        <fullName evidence="1">Uncharacterized protein</fullName>
    </submittedName>
</protein>
<dbReference type="RefSeq" id="WP_005454498.1">
    <property type="nucleotide sequence ID" value="NZ_CM001440.1"/>
</dbReference>